<name>A0A2A6C0E8_PRIPA</name>
<reference evidence="2" key="1">
    <citation type="journal article" date="2008" name="Nat. Genet.">
        <title>The Pristionchus pacificus genome provides a unique perspective on nematode lifestyle and parasitism.</title>
        <authorList>
            <person name="Dieterich C."/>
            <person name="Clifton S.W."/>
            <person name="Schuster L.N."/>
            <person name="Chinwalla A."/>
            <person name="Delehaunty K."/>
            <person name="Dinkelacker I."/>
            <person name="Fulton L."/>
            <person name="Fulton R."/>
            <person name="Godfrey J."/>
            <person name="Minx P."/>
            <person name="Mitreva M."/>
            <person name="Roeseler W."/>
            <person name="Tian H."/>
            <person name="Witte H."/>
            <person name="Yang S.P."/>
            <person name="Wilson R.K."/>
            <person name="Sommer R.J."/>
        </authorList>
    </citation>
    <scope>NUCLEOTIDE SEQUENCE [LARGE SCALE GENOMIC DNA]</scope>
    <source>
        <strain evidence="2">PS312</strain>
    </source>
</reference>
<dbReference type="EnsemblMetazoa" id="PPA41952.1">
    <property type="protein sequence ID" value="PPA41952.1"/>
    <property type="gene ID" value="WBGene00280321"/>
</dbReference>
<proteinExistence type="predicted"/>
<dbReference type="Proteomes" id="UP000005239">
    <property type="component" value="Unassembled WGS sequence"/>
</dbReference>
<protein>
    <submittedName>
        <fullName evidence="1">Uncharacterized protein</fullName>
    </submittedName>
</protein>
<evidence type="ECO:0000313" key="2">
    <source>
        <dbReference type="Proteomes" id="UP000005239"/>
    </source>
</evidence>
<organism evidence="1 2">
    <name type="scientific">Pristionchus pacificus</name>
    <name type="common">Parasitic nematode worm</name>
    <dbReference type="NCBI Taxonomy" id="54126"/>
    <lineage>
        <taxon>Eukaryota</taxon>
        <taxon>Metazoa</taxon>
        <taxon>Ecdysozoa</taxon>
        <taxon>Nematoda</taxon>
        <taxon>Chromadorea</taxon>
        <taxon>Rhabditida</taxon>
        <taxon>Rhabditina</taxon>
        <taxon>Diplogasteromorpha</taxon>
        <taxon>Diplogasteroidea</taxon>
        <taxon>Neodiplogasteridae</taxon>
        <taxon>Pristionchus</taxon>
    </lineage>
</organism>
<keyword evidence="2" id="KW-1185">Reference proteome</keyword>
<gene>
    <name evidence="1" type="primary">WBGene00280321</name>
</gene>
<accession>A0A8R1UVW9</accession>
<accession>A0A2A6C0E8</accession>
<sequence>MASMKGGFTLSTASDCKVCYGYAYFPVPVPGSLTWKASPRIPSMTSFLKKAAIEVDEAEDWNLCLFWQGLVTPPPQVLSGTQRLADPVSRMTWNSYRLSDAVGAEEVLGGDVLLPLALGREHLAEGVLQGKRRVT</sequence>
<reference evidence="1" key="2">
    <citation type="submission" date="2022-06" db="UniProtKB">
        <authorList>
            <consortium name="EnsemblMetazoa"/>
        </authorList>
    </citation>
    <scope>IDENTIFICATION</scope>
    <source>
        <strain evidence="1">PS312</strain>
    </source>
</reference>
<dbReference type="AlphaFoldDB" id="A0A2A6C0E8"/>
<evidence type="ECO:0000313" key="1">
    <source>
        <dbReference type="EnsemblMetazoa" id="PPA41952.1"/>
    </source>
</evidence>